<name>A0A0C3BU02_HEBCY</name>
<protein>
    <submittedName>
        <fullName evidence="1">Uncharacterized protein</fullName>
    </submittedName>
</protein>
<reference evidence="2" key="2">
    <citation type="submission" date="2015-01" db="EMBL/GenBank/DDBJ databases">
        <title>Evolutionary Origins and Diversification of the Mycorrhizal Mutualists.</title>
        <authorList>
            <consortium name="DOE Joint Genome Institute"/>
            <consortium name="Mycorrhizal Genomics Consortium"/>
            <person name="Kohler A."/>
            <person name="Kuo A."/>
            <person name="Nagy L.G."/>
            <person name="Floudas D."/>
            <person name="Copeland A."/>
            <person name="Barry K.W."/>
            <person name="Cichocki N."/>
            <person name="Veneault-Fourrey C."/>
            <person name="LaButti K."/>
            <person name="Lindquist E.A."/>
            <person name="Lipzen A."/>
            <person name="Lundell T."/>
            <person name="Morin E."/>
            <person name="Murat C."/>
            <person name="Riley R."/>
            <person name="Ohm R."/>
            <person name="Sun H."/>
            <person name="Tunlid A."/>
            <person name="Henrissat B."/>
            <person name="Grigoriev I.V."/>
            <person name="Hibbett D.S."/>
            <person name="Martin F."/>
        </authorList>
    </citation>
    <scope>NUCLEOTIDE SEQUENCE [LARGE SCALE GENOMIC DNA]</scope>
    <source>
        <strain evidence="2">h7</strain>
    </source>
</reference>
<proteinExistence type="predicted"/>
<evidence type="ECO:0000313" key="1">
    <source>
        <dbReference type="EMBL" id="KIM34851.1"/>
    </source>
</evidence>
<keyword evidence="2" id="KW-1185">Reference proteome</keyword>
<dbReference type="OrthoDB" id="3365698at2759"/>
<dbReference type="HOGENOM" id="CLU_776244_0_0_1"/>
<accession>A0A0C3BU02</accession>
<dbReference type="AlphaFoldDB" id="A0A0C3BU02"/>
<dbReference type="Proteomes" id="UP000053424">
    <property type="component" value="Unassembled WGS sequence"/>
</dbReference>
<reference evidence="1 2" key="1">
    <citation type="submission" date="2014-04" db="EMBL/GenBank/DDBJ databases">
        <authorList>
            <consortium name="DOE Joint Genome Institute"/>
            <person name="Kuo A."/>
            <person name="Gay G."/>
            <person name="Dore J."/>
            <person name="Kohler A."/>
            <person name="Nagy L.G."/>
            <person name="Floudas D."/>
            <person name="Copeland A."/>
            <person name="Barry K.W."/>
            <person name="Cichocki N."/>
            <person name="Veneault-Fourrey C."/>
            <person name="LaButti K."/>
            <person name="Lindquist E.A."/>
            <person name="Lipzen A."/>
            <person name="Lundell T."/>
            <person name="Morin E."/>
            <person name="Murat C."/>
            <person name="Sun H."/>
            <person name="Tunlid A."/>
            <person name="Henrissat B."/>
            <person name="Grigoriev I.V."/>
            <person name="Hibbett D.S."/>
            <person name="Martin F."/>
            <person name="Nordberg H.P."/>
            <person name="Cantor M.N."/>
            <person name="Hua S.X."/>
        </authorList>
    </citation>
    <scope>NUCLEOTIDE SEQUENCE [LARGE SCALE GENOMIC DNA]</scope>
    <source>
        <strain evidence="2">h7</strain>
    </source>
</reference>
<organism evidence="1 2">
    <name type="scientific">Hebeloma cylindrosporum</name>
    <dbReference type="NCBI Taxonomy" id="76867"/>
    <lineage>
        <taxon>Eukaryota</taxon>
        <taxon>Fungi</taxon>
        <taxon>Dikarya</taxon>
        <taxon>Basidiomycota</taxon>
        <taxon>Agaricomycotina</taxon>
        <taxon>Agaricomycetes</taxon>
        <taxon>Agaricomycetidae</taxon>
        <taxon>Agaricales</taxon>
        <taxon>Agaricineae</taxon>
        <taxon>Hymenogastraceae</taxon>
        <taxon>Hebeloma</taxon>
    </lineage>
</organism>
<gene>
    <name evidence="1" type="ORF">M413DRAFT_14872</name>
</gene>
<dbReference type="EMBL" id="KN831850">
    <property type="protein sequence ID" value="KIM34851.1"/>
    <property type="molecule type" value="Genomic_DNA"/>
</dbReference>
<evidence type="ECO:0000313" key="2">
    <source>
        <dbReference type="Proteomes" id="UP000053424"/>
    </source>
</evidence>
<sequence length="357" mass="40146">MFNALKSSREENLLEAPSYGNYTIRTLASGVNEMAKYLEICAGHYWGRLQVEGVVTRHHRALDKGPSTFAWSPIPELEDTNQINDSFLNALTLPVEAPHRLAPALEVLDCEAGEDFSDGAVLRFIKTKQLRPDIANLKRISIAFPRAREINIYEDKEVHRYIEDGLDLNLRYPMAEGILAAPSISLEMLYSETTTIWRCILVLYFFSGMQVYNNSSAGLGGRDANGLTRVKTEYPKRGGRCKLNLGAQPSRPRYMNDDKRNETSAISTFSHFVIMTSEENGIPSIAIISDEGDVSTLYDGWPTLSIRGKFGTKRLRRHIAPGPQAWGTRQDRGRLNLMVFELLDAVTTYHRNDLEAA</sequence>